<sequence length="156" mass="16357">MSKSLKRVIADAEARGLQIEVLRMDDGTLTAQAAADAVGTTPAQIVKSIIFRDAATDEHVLFLTAGHNRVCPDRAAQVAGIDLAKADAASIRRVTGFAIGGVSPLGHLTPIRTYLDPDILNFDTVWAAAGTPHHLFEIAPDALQKATGATTAAFTV</sequence>
<dbReference type="SUPFAM" id="SSF55826">
    <property type="entry name" value="YbaK/ProRS associated domain"/>
    <property type="match status" value="1"/>
</dbReference>
<dbReference type="Pfam" id="PF04073">
    <property type="entry name" value="tRNA_edit"/>
    <property type="match status" value="1"/>
</dbReference>
<gene>
    <name evidence="2" type="ORF">GSH16_10215</name>
</gene>
<evidence type="ECO:0000313" key="3">
    <source>
        <dbReference type="Proteomes" id="UP000436016"/>
    </source>
</evidence>
<feature type="domain" description="YbaK/aminoacyl-tRNA synthetase-associated" evidence="1">
    <location>
        <begin position="28"/>
        <end position="145"/>
    </location>
</feature>
<dbReference type="CDD" id="cd04333">
    <property type="entry name" value="ProX_deacylase"/>
    <property type="match status" value="1"/>
</dbReference>
<dbReference type="PANTHER" id="PTHR30411">
    <property type="entry name" value="CYTOPLASMIC PROTEIN"/>
    <property type="match status" value="1"/>
</dbReference>
<name>A0A6B0TXF3_9RHOB</name>
<dbReference type="GO" id="GO:0002161">
    <property type="term" value="F:aminoacyl-tRNA deacylase activity"/>
    <property type="evidence" value="ECO:0007669"/>
    <property type="project" value="InterPro"/>
</dbReference>
<dbReference type="RefSeq" id="WP_160854645.1">
    <property type="nucleotide sequence ID" value="NZ_WUWG01000003.1"/>
</dbReference>
<dbReference type="Gene3D" id="3.90.960.10">
    <property type="entry name" value="YbaK/aminoacyl-tRNA synthetase-associated domain"/>
    <property type="match status" value="1"/>
</dbReference>
<dbReference type="AlphaFoldDB" id="A0A6B0TXF3"/>
<evidence type="ECO:0000313" key="2">
    <source>
        <dbReference type="EMBL" id="MXU65824.1"/>
    </source>
</evidence>
<accession>A0A6B0TXF3</accession>
<evidence type="ECO:0000259" key="1">
    <source>
        <dbReference type="Pfam" id="PF04073"/>
    </source>
</evidence>
<reference evidence="2 3" key="1">
    <citation type="submission" date="2019-12" db="EMBL/GenBank/DDBJ databases">
        <title>Strain KN286 was isolated from seawater, which was collected from Caroline Seamount in the tropical western Pacific.</title>
        <authorList>
            <person name="Wang Q."/>
        </authorList>
    </citation>
    <scope>NUCLEOTIDE SEQUENCE [LARGE SCALE GENOMIC DNA]</scope>
    <source>
        <strain evidence="2 3">KN286</strain>
    </source>
</reference>
<dbReference type="InterPro" id="IPR007214">
    <property type="entry name" value="YbaK/aa-tRNA-synth-assoc-dom"/>
</dbReference>
<proteinExistence type="predicted"/>
<dbReference type="Proteomes" id="UP000436016">
    <property type="component" value="Unassembled WGS sequence"/>
</dbReference>
<organism evidence="2 3">
    <name type="scientific">Oceanomicrobium pacificus</name>
    <dbReference type="NCBI Taxonomy" id="2692916"/>
    <lineage>
        <taxon>Bacteria</taxon>
        <taxon>Pseudomonadati</taxon>
        <taxon>Pseudomonadota</taxon>
        <taxon>Alphaproteobacteria</taxon>
        <taxon>Rhodobacterales</taxon>
        <taxon>Paracoccaceae</taxon>
        <taxon>Oceanomicrobium</taxon>
    </lineage>
</organism>
<dbReference type="EMBL" id="WUWG01000003">
    <property type="protein sequence ID" value="MXU65824.1"/>
    <property type="molecule type" value="Genomic_DNA"/>
</dbReference>
<dbReference type="InterPro" id="IPR036754">
    <property type="entry name" value="YbaK/aa-tRNA-synt-asso_dom_sf"/>
</dbReference>
<protein>
    <submittedName>
        <fullName evidence="2">YbaK/EbsC family protein</fullName>
    </submittedName>
</protein>
<dbReference type="PANTHER" id="PTHR30411:SF1">
    <property type="entry name" value="CYTOPLASMIC PROTEIN"/>
    <property type="match status" value="1"/>
</dbReference>
<keyword evidence="3" id="KW-1185">Reference proteome</keyword>
<comment type="caution">
    <text evidence="2">The sequence shown here is derived from an EMBL/GenBank/DDBJ whole genome shotgun (WGS) entry which is preliminary data.</text>
</comment>